<proteinExistence type="predicted"/>
<dbReference type="EMBL" id="CH476623">
    <property type="protein sequence ID" value="EDO00042.1"/>
    <property type="molecule type" value="Genomic_DNA"/>
</dbReference>
<dbReference type="AlphaFoldDB" id="A7EC63"/>
<dbReference type="KEGG" id="ssl:SS1G_02901"/>
<keyword evidence="2" id="KW-1185">Reference proteome</keyword>
<accession>A7EC63</accession>
<gene>
    <name evidence="1" type="ORF">SS1G_02901</name>
</gene>
<evidence type="ECO:0000313" key="1">
    <source>
        <dbReference type="EMBL" id="EDO00042.1"/>
    </source>
</evidence>
<protein>
    <submittedName>
        <fullName evidence="1">Uncharacterized protein</fullName>
    </submittedName>
</protein>
<dbReference type="Proteomes" id="UP000001312">
    <property type="component" value="Unassembled WGS sequence"/>
</dbReference>
<dbReference type="GeneID" id="5492330"/>
<dbReference type="RefSeq" id="XP_001596679.1">
    <property type="nucleotide sequence ID" value="XM_001596629.1"/>
</dbReference>
<dbReference type="HOGENOM" id="CLU_3406570_0_0_1"/>
<name>A7EC63_SCLS1</name>
<reference evidence="2" key="1">
    <citation type="journal article" date="2011" name="PLoS Genet.">
        <title>Genomic analysis of the necrotrophic fungal pathogens Sclerotinia sclerotiorum and Botrytis cinerea.</title>
        <authorList>
            <person name="Amselem J."/>
            <person name="Cuomo C.A."/>
            <person name="van Kan J.A."/>
            <person name="Viaud M."/>
            <person name="Benito E.P."/>
            <person name="Couloux A."/>
            <person name="Coutinho P.M."/>
            <person name="de Vries R.P."/>
            <person name="Dyer P.S."/>
            <person name="Fillinger S."/>
            <person name="Fournier E."/>
            <person name="Gout L."/>
            <person name="Hahn M."/>
            <person name="Kohn L."/>
            <person name="Lapalu N."/>
            <person name="Plummer K.M."/>
            <person name="Pradier J.M."/>
            <person name="Quevillon E."/>
            <person name="Sharon A."/>
            <person name="Simon A."/>
            <person name="ten Have A."/>
            <person name="Tudzynski B."/>
            <person name="Tudzynski P."/>
            <person name="Wincker P."/>
            <person name="Andrew M."/>
            <person name="Anthouard V."/>
            <person name="Beever R.E."/>
            <person name="Beffa R."/>
            <person name="Benoit I."/>
            <person name="Bouzid O."/>
            <person name="Brault B."/>
            <person name="Chen Z."/>
            <person name="Choquer M."/>
            <person name="Collemare J."/>
            <person name="Cotton P."/>
            <person name="Danchin E.G."/>
            <person name="Da Silva C."/>
            <person name="Gautier A."/>
            <person name="Giraud C."/>
            <person name="Giraud T."/>
            <person name="Gonzalez C."/>
            <person name="Grossetete S."/>
            <person name="Guldener U."/>
            <person name="Henrissat B."/>
            <person name="Howlett B.J."/>
            <person name="Kodira C."/>
            <person name="Kretschmer M."/>
            <person name="Lappartient A."/>
            <person name="Leroch M."/>
            <person name="Levis C."/>
            <person name="Mauceli E."/>
            <person name="Neuveglise C."/>
            <person name="Oeser B."/>
            <person name="Pearson M."/>
            <person name="Poulain J."/>
            <person name="Poussereau N."/>
            <person name="Quesneville H."/>
            <person name="Rascle C."/>
            <person name="Schumacher J."/>
            <person name="Segurens B."/>
            <person name="Sexton A."/>
            <person name="Silva E."/>
            <person name="Sirven C."/>
            <person name="Soanes D.M."/>
            <person name="Talbot N.J."/>
            <person name="Templeton M."/>
            <person name="Yandava C."/>
            <person name="Yarden O."/>
            <person name="Zeng Q."/>
            <person name="Rollins J.A."/>
            <person name="Lebrun M.H."/>
            <person name="Dickman M."/>
        </authorList>
    </citation>
    <scope>NUCLEOTIDE SEQUENCE [LARGE SCALE GENOMIC DNA]</scope>
    <source>
        <strain evidence="2">ATCC 18683 / 1980 / Ss-1</strain>
    </source>
</reference>
<dbReference type="InParanoid" id="A7EC63"/>
<evidence type="ECO:0000313" key="2">
    <source>
        <dbReference type="Proteomes" id="UP000001312"/>
    </source>
</evidence>
<organism evidence="1 2">
    <name type="scientific">Sclerotinia sclerotiorum (strain ATCC 18683 / 1980 / Ss-1)</name>
    <name type="common">White mold</name>
    <name type="synonym">Whetzelinia sclerotiorum</name>
    <dbReference type="NCBI Taxonomy" id="665079"/>
    <lineage>
        <taxon>Eukaryota</taxon>
        <taxon>Fungi</taxon>
        <taxon>Dikarya</taxon>
        <taxon>Ascomycota</taxon>
        <taxon>Pezizomycotina</taxon>
        <taxon>Leotiomycetes</taxon>
        <taxon>Helotiales</taxon>
        <taxon>Sclerotiniaceae</taxon>
        <taxon>Sclerotinia</taxon>
    </lineage>
</organism>
<sequence>MANARADAKNVDWIAMNVRFMCANRENGDL</sequence>